<name>A0A1W0ABI0_9STRA</name>
<gene>
    <name evidence="2" type="ORF">THRCLA_00389</name>
</gene>
<dbReference type="Proteomes" id="UP000243217">
    <property type="component" value="Unassembled WGS sequence"/>
</dbReference>
<evidence type="ECO:0000313" key="3">
    <source>
        <dbReference type="Proteomes" id="UP000243217"/>
    </source>
</evidence>
<evidence type="ECO:0000313" key="2">
    <source>
        <dbReference type="EMBL" id="OQS07625.1"/>
    </source>
</evidence>
<feature type="transmembrane region" description="Helical" evidence="1">
    <location>
        <begin position="541"/>
        <end position="560"/>
    </location>
</feature>
<organism evidence="2 3">
    <name type="scientific">Thraustotheca clavata</name>
    <dbReference type="NCBI Taxonomy" id="74557"/>
    <lineage>
        <taxon>Eukaryota</taxon>
        <taxon>Sar</taxon>
        <taxon>Stramenopiles</taxon>
        <taxon>Oomycota</taxon>
        <taxon>Saprolegniomycetes</taxon>
        <taxon>Saprolegniales</taxon>
        <taxon>Achlyaceae</taxon>
        <taxon>Thraustotheca</taxon>
    </lineage>
</organism>
<accession>A0A1W0ABI0</accession>
<keyword evidence="1" id="KW-0472">Membrane</keyword>
<keyword evidence="1" id="KW-1133">Transmembrane helix</keyword>
<sequence length="563" mass="64196">MHRRWRSLEKLRTQVLEGAIDALDASHRAVQIVESTPQPFRLQDPRLTSVSKELIEAAKQKGVNVANLEGRLDRLLDEDSRVTTKIDTLTDVDVDKVDFKTKKLLDVVEFKQLYALLDEYKYLEAFEQLAAISLATWQRTPQSTVQQVLKATSTIMGHSAILAQSKMETSSKSLTHLHFLQFIKTLHTSKTLPPNWITLPTSIFAMKFASMKAKDATYLLHLVKAQNKAYAESMTLRYALAQKDLTEPHVVAPPPQLLIATIDVLDYLDLHQSIPLVQQEYSGRLTKEILTCFLRVLAQPRLPRKMVSTLSVTFTLDLVPYIELRFESALLKALVSSGLIQNAYDTYLRLHKLSPSVKIPGSIQTEILVGFYKRKLFDQFHIAYEEMWSRGYAIQHHEFNLLSSVVPPHVLQSVMGEREYLKCLKDIHIKARIKSEESPLPSKKGALDLRFMPASICTKLFWLHIDDILAQRKLGKHVVSDMRIFMNQPQVEDTLKSAIQAQDINCETPNRGEIIIPANELNDFLDRQETQRVKDTVWKLMVFRALGVYSIVVGAATYVTTFQ</sequence>
<comment type="caution">
    <text evidence="2">The sequence shown here is derived from an EMBL/GenBank/DDBJ whole genome shotgun (WGS) entry which is preliminary data.</text>
</comment>
<dbReference type="EMBL" id="JNBS01000224">
    <property type="protein sequence ID" value="OQS07625.1"/>
    <property type="molecule type" value="Genomic_DNA"/>
</dbReference>
<keyword evidence="3" id="KW-1185">Reference proteome</keyword>
<reference evidence="2 3" key="1">
    <citation type="journal article" date="2014" name="Genome Biol. Evol.">
        <title>The secreted proteins of Achlya hypogyna and Thraustotheca clavata identify the ancestral oomycete secretome and reveal gene acquisitions by horizontal gene transfer.</title>
        <authorList>
            <person name="Misner I."/>
            <person name="Blouin N."/>
            <person name="Leonard G."/>
            <person name="Richards T.A."/>
            <person name="Lane C.E."/>
        </authorList>
    </citation>
    <scope>NUCLEOTIDE SEQUENCE [LARGE SCALE GENOMIC DNA]</scope>
    <source>
        <strain evidence="2 3">ATCC 34112</strain>
    </source>
</reference>
<proteinExistence type="predicted"/>
<dbReference type="OrthoDB" id="68112at2759"/>
<dbReference type="AlphaFoldDB" id="A0A1W0ABI0"/>
<keyword evidence="1" id="KW-0812">Transmembrane</keyword>
<evidence type="ECO:0000256" key="1">
    <source>
        <dbReference type="SAM" id="Phobius"/>
    </source>
</evidence>
<protein>
    <submittedName>
        <fullName evidence="2">Uncharacterized protein</fullName>
    </submittedName>
</protein>